<comment type="caution">
    <text evidence="2">The sequence shown here is derived from an EMBL/GenBank/DDBJ whole genome shotgun (WGS) entry which is preliminary data.</text>
</comment>
<reference evidence="2" key="1">
    <citation type="submission" date="2020-06" db="EMBL/GenBank/DDBJ databases">
        <authorList>
            <person name="Li T."/>
            <person name="Hu X."/>
            <person name="Zhang T."/>
            <person name="Song X."/>
            <person name="Zhang H."/>
            <person name="Dai N."/>
            <person name="Sheng W."/>
            <person name="Hou X."/>
            <person name="Wei L."/>
        </authorList>
    </citation>
    <scope>NUCLEOTIDE SEQUENCE</scope>
    <source>
        <strain evidence="2">G01</strain>
        <tissue evidence="2">Leaf</tissue>
    </source>
</reference>
<dbReference type="PANTHER" id="PTHR47384">
    <property type="entry name" value="E3 UBIQUITIN-PROTEIN LIGASE CCNB1IP1 HOMOLOG"/>
    <property type="match status" value="1"/>
</dbReference>
<protein>
    <submittedName>
        <fullName evidence="2">E3 ubiquitin-protein ligase CCNB1IP1</fullName>
    </submittedName>
</protein>
<dbReference type="EMBL" id="JACGWK010000016">
    <property type="protein sequence ID" value="KAL0311357.1"/>
    <property type="molecule type" value="Genomic_DNA"/>
</dbReference>
<dbReference type="AlphaFoldDB" id="A0AAW2KWK3"/>
<name>A0AAW2KWK3_9LAMI</name>
<sequence>MTKRCQMMEQEIESLSKDKQELQEKFAEKCRQKRKLDEMYDLARTEIESLKRSAIQPANDFFSRQEPDLFSNPAPRDTIRKAPLLCMLKHHKMAREDMWPARQNSPNSTFNVSGGSPAKQSVVPIDTVNRLPATHSSFGMGNGAGAGNPSMTLRNLILSPIRRPQLSRNRPQVFT</sequence>
<dbReference type="PANTHER" id="PTHR47384:SF2">
    <property type="entry name" value="E3 UBIQUITIN-PROTEIN LIGASE CCNB1IP1 HOMOLOG"/>
    <property type="match status" value="1"/>
</dbReference>
<dbReference type="InterPro" id="IPR055328">
    <property type="entry name" value="HEI10-like"/>
</dbReference>
<proteinExistence type="predicted"/>
<dbReference type="GO" id="GO:0051026">
    <property type="term" value="P:chiasma assembly"/>
    <property type="evidence" value="ECO:0007669"/>
    <property type="project" value="TreeGrafter"/>
</dbReference>
<organism evidence="2">
    <name type="scientific">Sesamum angustifolium</name>
    <dbReference type="NCBI Taxonomy" id="2727405"/>
    <lineage>
        <taxon>Eukaryota</taxon>
        <taxon>Viridiplantae</taxon>
        <taxon>Streptophyta</taxon>
        <taxon>Embryophyta</taxon>
        <taxon>Tracheophyta</taxon>
        <taxon>Spermatophyta</taxon>
        <taxon>Magnoliopsida</taxon>
        <taxon>eudicotyledons</taxon>
        <taxon>Gunneridae</taxon>
        <taxon>Pentapetalae</taxon>
        <taxon>asterids</taxon>
        <taxon>lamiids</taxon>
        <taxon>Lamiales</taxon>
        <taxon>Pedaliaceae</taxon>
        <taxon>Sesamum</taxon>
    </lineage>
</organism>
<reference evidence="2" key="2">
    <citation type="journal article" date="2024" name="Plant">
        <title>Genomic evolution and insights into agronomic trait innovations of Sesamum species.</title>
        <authorList>
            <person name="Miao H."/>
            <person name="Wang L."/>
            <person name="Qu L."/>
            <person name="Liu H."/>
            <person name="Sun Y."/>
            <person name="Le M."/>
            <person name="Wang Q."/>
            <person name="Wei S."/>
            <person name="Zheng Y."/>
            <person name="Lin W."/>
            <person name="Duan Y."/>
            <person name="Cao H."/>
            <person name="Xiong S."/>
            <person name="Wang X."/>
            <person name="Wei L."/>
            <person name="Li C."/>
            <person name="Ma Q."/>
            <person name="Ju M."/>
            <person name="Zhao R."/>
            <person name="Li G."/>
            <person name="Mu C."/>
            <person name="Tian Q."/>
            <person name="Mei H."/>
            <person name="Zhang T."/>
            <person name="Gao T."/>
            <person name="Zhang H."/>
        </authorList>
    </citation>
    <scope>NUCLEOTIDE SEQUENCE</scope>
    <source>
        <strain evidence="2">G01</strain>
    </source>
</reference>
<gene>
    <name evidence="2" type="ORF">Sangu_2430400</name>
</gene>
<evidence type="ECO:0000256" key="1">
    <source>
        <dbReference type="SAM" id="Coils"/>
    </source>
</evidence>
<feature type="coiled-coil region" evidence="1">
    <location>
        <begin position="5"/>
        <end position="53"/>
    </location>
</feature>
<keyword evidence="1" id="KW-0175">Coiled coil</keyword>
<accession>A0AAW2KWK3</accession>
<evidence type="ECO:0000313" key="2">
    <source>
        <dbReference type="EMBL" id="KAL0311357.1"/>
    </source>
</evidence>